<proteinExistence type="predicted"/>
<gene>
    <name evidence="1" type="ORF">ACFSUE_09035</name>
</gene>
<dbReference type="RefSeq" id="WP_253065078.1">
    <property type="nucleotide sequence ID" value="NZ_JAMXWM010000035.1"/>
</dbReference>
<dbReference type="EMBL" id="JBHUMQ010000021">
    <property type="protein sequence ID" value="MFD2693764.1"/>
    <property type="molecule type" value="Genomic_DNA"/>
</dbReference>
<comment type="caution">
    <text evidence="1">The sequence shown here is derived from an EMBL/GenBank/DDBJ whole genome shotgun (WGS) entry which is preliminary data.</text>
</comment>
<evidence type="ECO:0000313" key="2">
    <source>
        <dbReference type="Proteomes" id="UP001597399"/>
    </source>
</evidence>
<organism evidence="1 2">
    <name type="scientific">Sporolactobacillus shoreicorticis</name>
    <dbReference type="NCBI Taxonomy" id="1923877"/>
    <lineage>
        <taxon>Bacteria</taxon>
        <taxon>Bacillati</taxon>
        <taxon>Bacillota</taxon>
        <taxon>Bacilli</taxon>
        <taxon>Bacillales</taxon>
        <taxon>Sporolactobacillaceae</taxon>
        <taxon>Sporolactobacillus</taxon>
    </lineage>
</organism>
<reference evidence="2" key="1">
    <citation type="journal article" date="2019" name="Int. J. Syst. Evol. Microbiol.">
        <title>The Global Catalogue of Microorganisms (GCM) 10K type strain sequencing project: providing services to taxonomists for standard genome sequencing and annotation.</title>
        <authorList>
            <consortium name="The Broad Institute Genomics Platform"/>
            <consortium name="The Broad Institute Genome Sequencing Center for Infectious Disease"/>
            <person name="Wu L."/>
            <person name="Ma J."/>
        </authorList>
    </citation>
    <scope>NUCLEOTIDE SEQUENCE [LARGE SCALE GENOMIC DNA]</scope>
    <source>
        <strain evidence="2">TISTR 2466</strain>
    </source>
</reference>
<keyword evidence="2" id="KW-1185">Reference proteome</keyword>
<accession>A0ABW5S3X1</accession>
<sequence length="78" mass="8950">MYGNGRIEKIVKNNEKDFYEVSLHVISYTGAMNPPYKLVKMTLHVPESADSESDKGLHYFSEKISSKQFDKLSQFTSD</sequence>
<name>A0ABW5S3X1_9BACL</name>
<protein>
    <submittedName>
        <fullName evidence="1">Uncharacterized protein</fullName>
    </submittedName>
</protein>
<dbReference type="Proteomes" id="UP001597399">
    <property type="component" value="Unassembled WGS sequence"/>
</dbReference>
<evidence type="ECO:0000313" key="1">
    <source>
        <dbReference type="EMBL" id="MFD2693764.1"/>
    </source>
</evidence>